<feature type="compositionally biased region" description="Basic and acidic residues" evidence="1">
    <location>
        <begin position="8"/>
        <end position="29"/>
    </location>
</feature>
<organism evidence="2 3">
    <name type="scientific">Cellulomonas algicola</name>
    <dbReference type="NCBI Taxonomy" id="2071633"/>
    <lineage>
        <taxon>Bacteria</taxon>
        <taxon>Bacillati</taxon>
        <taxon>Actinomycetota</taxon>
        <taxon>Actinomycetes</taxon>
        <taxon>Micrococcales</taxon>
        <taxon>Cellulomonadaceae</taxon>
        <taxon>Cellulomonas</taxon>
    </lineage>
</organism>
<name>A0A401V544_9CELL</name>
<reference evidence="2 3" key="1">
    <citation type="submission" date="2018-11" db="EMBL/GenBank/DDBJ databases">
        <title>Draft genome sequence of Cellulomonas takizawaensis strain TKZ-21.</title>
        <authorList>
            <person name="Yamamura H."/>
            <person name="Hayashi T."/>
            <person name="Hamada M."/>
            <person name="Serisawa Y."/>
            <person name="Matsuyama K."/>
            <person name="Nakagawa Y."/>
            <person name="Otoguro M."/>
            <person name="Yanagida F."/>
            <person name="Hayakawa M."/>
        </authorList>
    </citation>
    <scope>NUCLEOTIDE SEQUENCE [LARGE SCALE GENOMIC DNA]</scope>
    <source>
        <strain evidence="2 3">TKZ-21</strain>
    </source>
</reference>
<sequence>MRTMTTHGSRDRHDAHERHDEHEVQDARDAPSLVASHDALVAARRAQERLCATLRGRPGVCGVDLTRRCGGYALRVNVVHPGVRVPAVVEGVPVEVRTTGRLTAHPGR</sequence>
<evidence type="ECO:0000313" key="2">
    <source>
        <dbReference type="EMBL" id="GCD22022.1"/>
    </source>
</evidence>
<gene>
    <name evidence="2" type="ORF">CTKZ_35840</name>
</gene>
<evidence type="ECO:0000313" key="3">
    <source>
        <dbReference type="Proteomes" id="UP000288246"/>
    </source>
</evidence>
<comment type="caution">
    <text evidence="2">The sequence shown here is derived from an EMBL/GenBank/DDBJ whole genome shotgun (WGS) entry which is preliminary data.</text>
</comment>
<protein>
    <submittedName>
        <fullName evidence="2">Uncharacterized protein</fullName>
    </submittedName>
</protein>
<dbReference type="Proteomes" id="UP000288246">
    <property type="component" value="Unassembled WGS sequence"/>
</dbReference>
<keyword evidence="3" id="KW-1185">Reference proteome</keyword>
<evidence type="ECO:0000256" key="1">
    <source>
        <dbReference type="SAM" id="MobiDB-lite"/>
    </source>
</evidence>
<accession>A0A401V544</accession>
<dbReference type="AlphaFoldDB" id="A0A401V544"/>
<dbReference type="EMBL" id="BHYL01000411">
    <property type="protein sequence ID" value="GCD22022.1"/>
    <property type="molecule type" value="Genomic_DNA"/>
</dbReference>
<proteinExistence type="predicted"/>
<feature type="region of interest" description="Disordered" evidence="1">
    <location>
        <begin position="1"/>
        <end position="29"/>
    </location>
</feature>